<evidence type="ECO:0000313" key="5">
    <source>
        <dbReference type="Proteomes" id="UP000244334"/>
    </source>
</evidence>
<reference evidence="2 5" key="2">
    <citation type="submission" date="2018-04" db="EMBL/GenBank/DDBJ databases">
        <title>Genomes of the Obligate Erwinia dacicola and Facultative Enterobacter sp. OLF Endosymbionts of the Olive Fruit fly, Bactrocera oleae.</title>
        <authorList>
            <person name="Estes A.M."/>
            <person name="Hearn D.J."/>
            <person name="Agarwal S."/>
            <person name="Pierson E.A."/>
            <person name="Dunning-Hotopp J.C."/>
        </authorList>
    </citation>
    <scope>NUCLEOTIDE SEQUENCE [LARGE SCALE GENOMIC DNA]</scope>
    <source>
        <strain evidence="2 5">Oroville</strain>
    </source>
</reference>
<gene>
    <name evidence="3" type="ORF">ACZ87_00873</name>
    <name evidence="2" type="ORF">ACZ87_00883</name>
    <name evidence="1" type="ORF">BBW68_00665</name>
</gene>
<evidence type="ECO:0000313" key="4">
    <source>
        <dbReference type="Proteomes" id="UP000243534"/>
    </source>
</evidence>
<dbReference type="EMBL" id="LJAM02000047">
    <property type="protein sequence ID" value="RAP72286.1"/>
    <property type="molecule type" value="Genomic_DNA"/>
</dbReference>
<organism evidence="1 4">
    <name type="scientific">Candidatus Erwinia dacicola</name>
    <dbReference type="NCBI Taxonomy" id="252393"/>
    <lineage>
        <taxon>Bacteria</taxon>
        <taxon>Pseudomonadati</taxon>
        <taxon>Pseudomonadota</taxon>
        <taxon>Gammaproteobacteria</taxon>
        <taxon>Enterobacterales</taxon>
        <taxon>Erwiniaceae</taxon>
        <taxon>Erwinia</taxon>
    </lineage>
</organism>
<proteinExistence type="predicted"/>
<dbReference type="OrthoDB" id="6636478at2"/>
<comment type="caution">
    <text evidence="1">The sequence shown here is derived from an EMBL/GenBank/DDBJ whole genome shotgun (WGS) entry which is preliminary data.</text>
</comment>
<dbReference type="Proteomes" id="UP000244334">
    <property type="component" value="Unassembled WGS sequence"/>
</dbReference>
<evidence type="ECO:0000313" key="3">
    <source>
        <dbReference type="EMBL" id="RAP72295.1"/>
    </source>
</evidence>
<reference evidence="1 4" key="1">
    <citation type="submission" date="2016-07" db="EMBL/GenBank/DDBJ databases">
        <authorList>
            <person name="Yuval B."/>
        </authorList>
    </citation>
    <scope>NUCLEOTIDE SEQUENCE [LARGE SCALE GENOMIC DNA]</scope>
    <source>
        <strain evidence="1 4">IL</strain>
    </source>
</reference>
<dbReference type="EMBL" id="MAYS01000057">
    <property type="protein sequence ID" value="OFC63603.1"/>
    <property type="molecule type" value="Genomic_DNA"/>
</dbReference>
<sequence length="207" mass="23244">MPTKHIDDGTAAELDELYVRCVTLTQQPVKEVEVLRLAIQKGIKNIADDDILASMAVKKTVWKGLAEMVWNEVIACWPQDAIPENDFCELAQVHSPTWQRFPSESCRKALFDELHREHIELHDPMFTTASVLFPATDFSMTAEEEQAAREENKRLSTEYVASLPALDGRLYSALSSHEKALAQHYTKQVGFKPDGNGDFVVKVNAGN</sequence>
<evidence type="ECO:0000313" key="2">
    <source>
        <dbReference type="EMBL" id="RAP72286.1"/>
    </source>
</evidence>
<dbReference type="RefSeq" id="WP_070133692.1">
    <property type="nucleotide sequence ID" value="NZ_LJAM02000046.1"/>
</dbReference>
<dbReference type="EMBL" id="LJAM02000046">
    <property type="protein sequence ID" value="RAP72295.1"/>
    <property type="molecule type" value="Genomic_DNA"/>
</dbReference>
<protein>
    <submittedName>
        <fullName evidence="2">RstR-like phage repressor domain protein</fullName>
    </submittedName>
</protein>
<evidence type="ECO:0000313" key="1">
    <source>
        <dbReference type="EMBL" id="OFC63603.1"/>
    </source>
</evidence>
<dbReference type="Proteomes" id="UP000243534">
    <property type="component" value="Unassembled WGS sequence"/>
</dbReference>
<keyword evidence="5" id="KW-1185">Reference proteome</keyword>
<dbReference type="AlphaFoldDB" id="A0A1E7Z4D5"/>
<name>A0A1E7Z4D5_9GAMM</name>
<accession>A0A1E7Z4D5</accession>